<protein>
    <submittedName>
        <fullName evidence="6">ATP-binding cassette domain-containing protein</fullName>
    </submittedName>
</protein>
<evidence type="ECO:0000256" key="2">
    <source>
        <dbReference type="ARBA" id="ARBA00022448"/>
    </source>
</evidence>
<keyword evidence="3" id="KW-0547">Nucleotide-binding</keyword>
<organism evidence="6 7">
    <name type="scientific">Streptosporangium jomthongense</name>
    <dbReference type="NCBI Taxonomy" id="1193683"/>
    <lineage>
        <taxon>Bacteria</taxon>
        <taxon>Bacillati</taxon>
        <taxon>Actinomycetota</taxon>
        <taxon>Actinomycetes</taxon>
        <taxon>Streptosporangiales</taxon>
        <taxon>Streptosporangiaceae</taxon>
        <taxon>Streptosporangium</taxon>
    </lineage>
</organism>
<keyword evidence="2" id="KW-0813">Transport</keyword>
<keyword evidence="4 6" id="KW-0067">ATP-binding</keyword>
<dbReference type="PANTHER" id="PTHR43335:SF4">
    <property type="entry name" value="ABC TRANSPORTER, ATP-BINDING PROTEIN"/>
    <property type="match status" value="1"/>
</dbReference>
<dbReference type="InterPro" id="IPR003593">
    <property type="entry name" value="AAA+_ATPase"/>
</dbReference>
<evidence type="ECO:0000313" key="6">
    <source>
        <dbReference type="EMBL" id="MFC3981946.1"/>
    </source>
</evidence>
<gene>
    <name evidence="6" type="ORF">ACFOYY_17525</name>
</gene>
<dbReference type="Gene3D" id="3.40.50.300">
    <property type="entry name" value="P-loop containing nucleotide triphosphate hydrolases"/>
    <property type="match status" value="1"/>
</dbReference>
<dbReference type="InterPro" id="IPR003439">
    <property type="entry name" value="ABC_transporter-like_ATP-bd"/>
</dbReference>
<feature type="domain" description="ABC transporter" evidence="5">
    <location>
        <begin position="2"/>
        <end position="227"/>
    </location>
</feature>
<comment type="caution">
    <text evidence="6">The sequence shown here is derived from an EMBL/GenBank/DDBJ whole genome shotgun (WGS) entry which is preliminary data.</text>
</comment>
<dbReference type="SUPFAM" id="SSF52540">
    <property type="entry name" value="P-loop containing nucleoside triphosphate hydrolases"/>
    <property type="match status" value="1"/>
</dbReference>
<dbReference type="RefSeq" id="WP_386190323.1">
    <property type="nucleotide sequence ID" value="NZ_JBHSBC010000016.1"/>
</dbReference>
<keyword evidence="7" id="KW-1185">Reference proteome</keyword>
<dbReference type="GO" id="GO:0005524">
    <property type="term" value="F:ATP binding"/>
    <property type="evidence" value="ECO:0007669"/>
    <property type="project" value="UniProtKB-KW"/>
</dbReference>
<dbReference type="SMART" id="SM00382">
    <property type="entry name" value="AAA"/>
    <property type="match status" value="1"/>
</dbReference>
<evidence type="ECO:0000259" key="5">
    <source>
        <dbReference type="PROSITE" id="PS50893"/>
    </source>
</evidence>
<dbReference type="PANTHER" id="PTHR43335">
    <property type="entry name" value="ABC TRANSPORTER, ATP-BINDING PROTEIN"/>
    <property type="match status" value="1"/>
</dbReference>
<evidence type="ECO:0000256" key="4">
    <source>
        <dbReference type="ARBA" id="ARBA00022840"/>
    </source>
</evidence>
<comment type="similarity">
    <text evidence="1">Belongs to the ABC transporter superfamily.</text>
</comment>
<dbReference type="PROSITE" id="PS50893">
    <property type="entry name" value="ABC_TRANSPORTER_2"/>
    <property type="match status" value="1"/>
</dbReference>
<name>A0ABV8F0A3_9ACTN</name>
<evidence type="ECO:0000313" key="7">
    <source>
        <dbReference type="Proteomes" id="UP001595698"/>
    </source>
</evidence>
<dbReference type="InterPro" id="IPR027417">
    <property type="entry name" value="P-loop_NTPase"/>
</dbReference>
<dbReference type="EMBL" id="JBHSBC010000016">
    <property type="protein sequence ID" value="MFC3981946.1"/>
    <property type="molecule type" value="Genomic_DNA"/>
</dbReference>
<evidence type="ECO:0000256" key="3">
    <source>
        <dbReference type="ARBA" id="ARBA00022741"/>
    </source>
</evidence>
<dbReference type="Pfam" id="PF00005">
    <property type="entry name" value="ABC_tran"/>
    <property type="match status" value="1"/>
</dbReference>
<dbReference type="Proteomes" id="UP001595698">
    <property type="component" value="Unassembled WGS sequence"/>
</dbReference>
<proteinExistence type="inferred from homology"/>
<sequence>MIEVRNLTKRHRGRAVVDDLSFTVEPGHVTGFLGRNGAGKSTTMRLMLGLDHPCAGRVLFDGVPYRRLPEPLRRVGVMLSPPAVHPGRTAFDHLLWLARTNRVPRGRVGEVLETVGLTGAARQRAGSLSLGMTQRLGIAAALLGDPPVLLLDEPVNGLDPEGVLWIRGMLRTLAAEGRTVFFSSHLMGETALTAERLVVIGGGRLLADTTVRRFVEDNARSHVRLRTPEPGRMREALAMSGIQVGAAEDGSLEVHGVEAARLGELAAANGVTLHEVSTQSPSLEEAFMRLTGAEAGARTEAGRR</sequence>
<evidence type="ECO:0000256" key="1">
    <source>
        <dbReference type="ARBA" id="ARBA00005417"/>
    </source>
</evidence>
<accession>A0ABV8F0A3</accession>
<reference evidence="7" key="1">
    <citation type="journal article" date="2019" name="Int. J. Syst. Evol. Microbiol.">
        <title>The Global Catalogue of Microorganisms (GCM) 10K type strain sequencing project: providing services to taxonomists for standard genome sequencing and annotation.</title>
        <authorList>
            <consortium name="The Broad Institute Genomics Platform"/>
            <consortium name="The Broad Institute Genome Sequencing Center for Infectious Disease"/>
            <person name="Wu L."/>
            <person name="Ma J."/>
        </authorList>
    </citation>
    <scope>NUCLEOTIDE SEQUENCE [LARGE SCALE GENOMIC DNA]</scope>
    <source>
        <strain evidence="7">TBRC 7912</strain>
    </source>
</reference>